<dbReference type="InParanoid" id="K5X8V4"/>
<evidence type="ECO:0000313" key="1">
    <source>
        <dbReference type="EMBL" id="EKM84366.1"/>
    </source>
</evidence>
<dbReference type="AlphaFoldDB" id="K5X8V4"/>
<dbReference type="EMBL" id="JH971385">
    <property type="protein sequence ID" value="EKM84366.1"/>
    <property type="molecule type" value="Genomic_DNA"/>
</dbReference>
<organism evidence="1 2">
    <name type="scientific">Agaricus bisporus var. burnettii (strain JB137-S8 / ATCC MYA-4627 / FGSC 10392)</name>
    <name type="common">White button mushroom</name>
    <dbReference type="NCBI Taxonomy" id="597362"/>
    <lineage>
        <taxon>Eukaryota</taxon>
        <taxon>Fungi</taxon>
        <taxon>Dikarya</taxon>
        <taxon>Basidiomycota</taxon>
        <taxon>Agaricomycotina</taxon>
        <taxon>Agaricomycetes</taxon>
        <taxon>Agaricomycetidae</taxon>
        <taxon>Agaricales</taxon>
        <taxon>Agaricineae</taxon>
        <taxon>Agaricaceae</taxon>
        <taxon>Agaricus</taxon>
    </lineage>
</organism>
<dbReference type="OMA" id="HTRRICW"/>
<dbReference type="Proteomes" id="UP000008493">
    <property type="component" value="Unassembled WGS sequence"/>
</dbReference>
<dbReference type="GeneID" id="18821974"/>
<reference evidence="2" key="1">
    <citation type="journal article" date="2012" name="Proc. Natl. Acad. Sci. U.S.A.">
        <title>Genome sequence of the button mushroom Agaricus bisporus reveals mechanisms governing adaptation to a humic-rich ecological niche.</title>
        <authorList>
            <person name="Morin E."/>
            <person name="Kohler A."/>
            <person name="Baker A.R."/>
            <person name="Foulongne-Oriol M."/>
            <person name="Lombard V."/>
            <person name="Nagy L.G."/>
            <person name="Ohm R.A."/>
            <person name="Patyshakuliyeva A."/>
            <person name="Brun A."/>
            <person name="Aerts A.L."/>
            <person name="Bailey A.M."/>
            <person name="Billette C."/>
            <person name="Coutinho P.M."/>
            <person name="Deakin G."/>
            <person name="Doddapaneni H."/>
            <person name="Floudas D."/>
            <person name="Grimwood J."/>
            <person name="Hilden K."/>
            <person name="Kuees U."/>
            <person name="LaButti K.M."/>
            <person name="Lapidus A."/>
            <person name="Lindquist E.A."/>
            <person name="Lucas S.M."/>
            <person name="Murat C."/>
            <person name="Riley R.W."/>
            <person name="Salamov A.A."/>
            <person name="Schmutz J."/>
            <person name="Subramanian V."/>
            <person name="Woesten H.A.B."/>
            <person name="Xu J."/>
            <person name="Eastwood D.C."/>
            <person name="Foster G.D."/>
            <person name="Sonnenberg A.S."/>
            <person name="Cullen D."/>
            <person name="de Vries R.P."/>
            <person name="Lundell T."/>
            <person name="Hibbett D.S."/>
            <person name="Henrissat B."/>
            <person name="Burton K.S."/>
            <person name="Kerrigan R.W."/>
            <person name="Challen M.P."/>
            <person name="Grigoriev I.V."/>
            <person name="Martin F."/>
        </authorList>
    </citation>
    <scope>NUCLEOTIDE SEQUENCE [LARGE SCALE GENOMIC DNA]</scope>
    <source>
        <strain evidence="2">JB137-S8 / ATCC MYA-4627 / FGSC 10392</strain>
    </source>
</reference>
<name>K5X8V4_AGABU</name>
<dbReference type="KEGG" id="abp:AGABI1DRAFT104266"/>
<sequence length="340" mass="39069">MHEISHTEYDFSTTQGLVDFLFKFIAADRGDIKECTRELLIESPQYRERLRRHLEEYLDIVRDSKEDPVKNVHLSYIKVKQIISEMELRILELPTVDAERAFRESPGGRDRSRGGGMYEEGSELLCVPAHGLPTSFQRPPDRTTHFTLPQSYGILPGEQDYGIGGMGRRDPKGKAQSTLTRSPVALALTVLLPYCASREVYTEYGAIYDLIHTRRICWYSQYDFSKPNELVDFFCKVAQMDLDPSISQEQIAIAKFVLVCTLEDSPEVYSNIRKQLDEFRDYIGTHDGHRNQLQNAQVAGEMLMNVTYDWLGKAYKAHGLWNIEEGDRKPDAKNMYHEVG</sequence>
<dbReference type="RefSeq" id="XP_007325967.1">
    <property type="nucleotide sequence ID" value="XM_007325905.1"/>
</dbReference>
<dbReference type="HOGENOM" id="CLU_888430_0_0_1"/>
<gene>
    <name evidence="1" type="ORF">AGABI1DRAFT_104266</name>
</gene>
<protein>
    <submittedName>
        <fullName evidence="1">Uncharacterized protein</fullName>
    </submittedName>
</protein>
<proteinExistence type="predicted"/>
<keyword evidence="2" id="KW-1185">Reference proteome</keyword>
<evidence type="ECO:0000313" key="2">
    <source>
        <dbReference type="Proteomes" id="UP000008493"/>
    </source>
</evidence>
<accession>K5X8V4</accession>